<feature type="chain" id="PRO_5046235632" description="EfeO-type cupredoxin-like domain-containing protein" evidence="2">
    <location>
        <begin position="26"/>
        <end position="142"/>
    </location>
</feature>
<comment type="caution">
    <text evidence="3">The sequence shown here is derived from an EMBL/GenBank/DDBJ whole genome shotgun (WGS) entry which is preliminary data.</text>
</comment>
<dbReference type="PROSITE" id="PS51257">
    <property type="entry name" value="PROKAR_LIPOPROTEIN"/>
    <property type="match status" value="1"/>
</dbReference>
<feature type="compositionally biased region" description="Low complexity" evidence="1">
    <location>
        <begin position="30"/>
        <end position="46"/>
    </location>
</feature>
<evidence type="ECO:0008006" key="5">
    <source>
        <dbReference type="Google" id="ProtNLM"/>
    </source>
</evidence>
<evidence type="ECO:0000313" key="4">
    <source>
        <dbReference type="Proteomes" id="UP001183648"/>
    </source>
</evidence>
<evidence type="ECO:0000256" key="2">
    <source>
        <dbReference type="SAM" id="SignalP"/>
    </source>
</evidence>
<feature type="signal peptide" evidence="2">
    <location>
        <begin position="1"/>
        <end position="25"/>
    </location>
</feature>
<dbReference type="RefSeq" id="WP_310305452.1">
    <property type="nucleotide sequence ID" value="NZ_BAAAPS010000005.1"/>
</dbReference>
<keyword evidence="4" id="KW-1185">Reference proteome</keyword>
<feature type="region of interest" description="Disordered" evidence="1">
    <location>
        <begin position="28"/>
        <end position="66"/>
    </location>
</feature>
<organism evidence="3 4">
    <name type="scientific">Nocardioides marmoribigeumensis</name>
    <dbReference type="NCBI Taxonomy" id="433649"/>
    <lineage>
        <taxon>Bacteria</taxon>
        <taxon>Bacillati</taxon>
        <taxon>Actinomycetota</taxon>
        <taxon>Actinomycetes</taxon>
        <taxon>Propionibacteriales</taxon>
        <taxon>Nocardioidaceae</taxon>
        <taxon>Nocardioides</taxon>
    </lineage>
</organism>
<name>A0ABU2C0I6_9ACTN</name>
<reference evidence="3 4" key="1">
    <citation type="submission" date="2023-07" db="EMBL/GenBank/DDBJ databases">
        <title>Sequencing the genomes of 1000 actinobacteria strains.</title>
        <authorList>
            <person name="Klenk H.-P."/>
        </authorList>
    </citation>
    <scope>NUCLEOTIDE SEQUENCE [LARGE SCALE GENOMIC DNA]</scope>
    <source>
        <strain evidence="3 4">DSM 19426</strain>
    </source>
</reference>
<keyword evidence="2" id="KW-0732">Signal</keyword>
<sequence length="142" mass="14677">MTLRHPRTLLVIASLGLALSLTACGDDEPAATPAPAASTAGGASSTAPPPSSEAPAGPTLELTVSGDTIDPANQQIDAKAGDTLVVEITSDRAGELHVHSSPEQQLEFKPGNTRLEIELKQPGQVDIEEHESDTLVARVLVK</sequence>
<dbReference type="Proteomes" id="UP001183648">
    <property type="component" value="Unassembled WGS sequence"/>
</dbReference>
<evidence type="ECO:0000256" key="1">
    <source>
        <dbReference type="SAM" id="MobiDB-lite"/>
    </source>
</evidence>
<evidence type="ECO:0000313" key="3">
    <source>
        <dbReference type="EMBL" id="MDR7364152.1"/>
    </source>
</evidence>
<dbReference type="EMBL" id="JAVDYG010000001">
    <property type="protein sequence ID" value="MDR7364152.1"/>
    <property type="molecule type" value="Genomic_DNA"/>
</dbReference>
<proteinExistence type="predicted"/>
<protein>
    <recommendedName>
        <fullName evidence="5">EfeO-type cupredoxin-like domain-containing protein</fullName>
    </recommendedName>
</protein>
<gene>
    <name evidence="3" type="ORF">J2S63_003705</name>
</gene>
<accession>A0ABU2C0I6</accession>